<dbReference type="InterPro" id="IPR001789">
    <property type="entry name" value="Sig_transdc_resp-reg_receiver"/>
</dbReference>
<comment type="caution">
    <text evidence="10">The sequence shown here is derived from an EMBL/GenBank/DDBJ whole genome shotgun (WGS) entry which is preliminary data.</text>
</comment>
<keyword evidence="11" id="KW-1185">Reference proteome</keyword>
<keyword evidence="3 7" id="KW-0238">DNA-binding</keyword>
<dbReference type="EMBL" id="JAHBCL010000001">
    <property type="protein sequence ID" value="MBS7525146.1"/>
    <property type="molecule type" value="Genomic_DNA"/>
</dbReference>
<dbReference type="CDD" id="cd00383">
    <property type="entry name" value="trans_reg_C"/>
    <property type="match status" value="1"/>
</dbReference>
<evidence type="ECO:0000256" key="7">
    <source>
        <dbReference type="PROSITE-ProRule" id="PRU01091"/>
    </source>
</evidence>
<dbReference type="RefSeq" id="WP_213234933.1">
    <property type="nucleotide sequence ID" value="NZ_JAHBCL010000001.1"/>
</dbReference>
<dbReference type="Pfam" id="PF00486">
    <property type="entry name" value="Trans_reg_C"/>
    <property type="match status" value="1"/>
</dbReference>
<dbReference type="Pfam" id="PF00072">
    <property type="entry name" value="Response_reg"/>
    <property type="match status" value="1"/>
</dbReference>
<dbReference type="SUPFAM" id="SSF46894">
    <property type="entry name" value="C-terminal effector domain of the bipartite response regulators"/>
    <property type="match status" value="1"/>
</dbReference>
<organism evidence="10 11">
    <name type="scientific">Fusibacter paucivorans</name>
    <dbReference type="NCBI Taxonomy" id="76009"/>
    <lineage>
        <taxon>Bacteria</taxon>
        <taxon>Bacillati</taxon>
        <taxon>Bacillota</taxon>
        <taxon>Clostridia</taxon>
        <taxon>Eubacteriales</taxon>
        <taxon>Eubacteriales Family XII. Incertae Sedis</taxon>
        <taxon>Fusibacter</taxon>
    </lineage>
</organism>
<evidence type="ECO:0000256" key="1">
    <source>
        <dbReference type="ARBA" id="ARBA00018672"/>
    </source>
</evidence>
<dbReference type="CDD" id="cd17574">
    <property type="entry name" value="REC_OmpR"/>
    <property type="match status" value="1"/>
</dbReference>
<dbReference type="InterPro" id="IPR001867">
    <property type="entry name" value="OmpR/PhoB-type_DNA-bd"/>
</dbReference>
<evidence type="ECO:0000313" key="11">
    <source>
        <dbReference type="Proteomes" id="UP000746471"/>
    </source>
</evidence>
<dbReference type="InterPro" id="IPR036388">
    <property type="entry name" value="WH-like_DNA-bd_sf"/>
</dbReference>
<dbReference type="Gene3D" id="1.10.10.10">
    <property type="entry name" value="Winged helix-like DNA-binding domain superfamily/Winged helix DNA-binding domain"/>
    <property type="match status" value="1"/>
</dbReference>
<accession>A0ABS5PJK1</accession>
<evidence type="ECO:0000256" key="2">
    <source>
        <dbReference type="ARBA" id="ARBA00023015"/>
    </source>
</evidence>
<evidence type="ECO:0000259" key="8">
    <source>
        <dbReference type="PROSITE" id="PS50110"/>
    </source>
</evidence>
<reference evidence="10 11" key="1">
    <citation type="submission" date="2021-05" db="EMBL/GenBank/DDBJ databases">
        <title>Fusibacter ferrireducens sp. nov., an anaerobic, sulfur- and Fe-reducing bacterium isolated from the mangrove sediment.</title>
        <authorList>
            <person name="Qiu D."/>
        </authorList>
    </citation>
    <scope>NUCLEOTIDE SEQUENCE [LARGE SCALE GENOMIC DNA]</scope>
    <source>
        <strain evidence="10 11">DSM 12116</strain>
    </source>
</reference>
<dbReference type="InterPro" id="IPR011006">
    <property type="entry name" value="CheY-like_superfamily"/>
</dbReference>
<dbReference type="SUPFAM" id="SSF52172">
    <property type="entry name" value="CheY-like"/>
    <property type="match status" value="1"/>
</dbReference>
<dbReference type="PROSITE" id="PS50110">
    <property type="entry name" value="RESPONSE_REGULATORY"/>
    <property type="match status" value="1"/>
</dbReference>
<dbReference type="Gene3D" id="6.10.250.690">
    <property type="match status" value="1"/>
</dbReference>
<evidence type="ECO:0000256" key="4">
    <source>
        <dbReference type="ARBA" id="ARBA00023163"/>
    </source>
</evidence>
<dbReference type="Proteomes" id="UP000746471">
    <property type="component" value="Unassembled WGS sequence"/>
</dbReference>
<proteinExistence type="predicted"/>
<feature type="domain" description="Response regulatory" evidence="8">
    <location>
        <begin position="6"/>
        <end position="120"/>
    </location>
</feature>
<gene>
    <name evidence="10" type="ORF">KHM83_00500</name>
</gene>
<feature type="modified residue" description="4-aspartylphosphate" evidence="6">
    <location>
        <position position="55"/>
    </location>
</feature>
<feature type="DNA-binding region" description="OmpR/PhoB-type" evidence="7">
    <location>
        <begin position="136"/>
        <end position="229"/>
    </location>
</feature>
<dbReference type="Gene3D" id="3.40.50.2300">
    <property type="match status" value="1"/>
</dbReference>
<evidence type="ECO:0000256" key="5">
    <source>
        <dbReference type="ARBA" id="ARBA00024867"/>
    </source>
</evidence>
<dbReference type="SMART" id="SM00862">
    <property type="entry name" value="Trans_reg_C"/>
    <property type="match status" value="1"/>
</dbReference>
<keyword evidence="6" id="KW-0597">Phosphoprotein</keyword>
<dbReference type="PANTHER" id="PTHR48111:SF24">
    <property type="entry name" value="TRANSCRIPTIONAL REGULATORY PROTEIN CSSR"/>
    <property type="match status" value="1"/>
</dbReference>
<evidence type="ECO:0000256" key="3">
    <source>
        <dbReference type="ARBA" id="ARBA00023125"/>
    </source>
</evidence>
<evidence type="ECO:0000313" key="10">
    <source>
        <dbReference type="EMBL" id="MBS7525146.1"/>
    </source>
</evidence>
<keyword evidence="4" id="KW-0804">Transcription</keyword>
<dbReference type="PANTHER" id="PTHR48111">
    <property type="entry name" value="REGULATOR OF RPOS"/>
    <property type="match status" value="1"/>
</dbReference>
<dbReference type="SMART" id="SM00448">
    <property type="entry name" value="REC"/>
    <property type="match status" value="1"/>
</dbReference>
<dbReference type="InterPro" id="IPR039420">
    <property type="entry name" value="WalR-like"/>
</dbReference>
<keyword evidence="2" id="KW-0805">Transcription regulation</keyword>
<protein>
    <recommendedName>
        <fullName evidence="1">Stage 0 sporulation protein A homolog</fullName>
    </recommendedName>
</protein>
<feature type="domain" description="OmpR/PhoB-type" evidence="9">
    <location>
        <begin position="136"/>
        <end position="229"/>
    </location>
</feature>
<comment type="function">
    <text evidence="5">May play the central regulatory role in sporulation. It may be an element of the effector pathway responsible for the activation of sporulation genes in response to nutritional stress. Spo0A may act in concert with spo0H (a sigma factor) to control the expression of some genes that are critical to the sporulation process.</text>
</comment>
<sequence length="229" mass="26234">MSLEKTLVIVEDDLNTLDMITRYFEHEGLCVQGFSSIEGVLPFIRSNDVALCILDVMIGHDNGFDLLKTIKAEYSELPIIFVTAKSDEFDRIYGIEIGGDDYLTKPFSPRELVVRAKRLLARQNAFASAQNKPHDQQILAHGTIRVQLDTMEVFDGDCLITLTLKEFEALVYFMQNPRIVLSRDRIIEQVWGYDALGQTRMVDDIVKRLRKKLSVEIETVWGVGYRYHA</sequence>
<evidence type="ECO:0000256" key="6">
    <source>
        <dbReference type="PROSITE-ProRule" id="PRU00169"/>
    </source>
</evidence>
<dbReference type="InterPro" id="IPR016032">
    <property type="entry name" value="Sig_transdc_resp-reg_C-effctor"/>
</dbReference>
<name>A0ABS5PJK1_9FIRM</name>
<dbReference type="PROSITE" id="PS51755">
    <property type="entry name" value="OMPR_PHOB"/>
    <property type="match status" value="1"/>
</dbReference>
<evidence type="ECO:0000259" key="9">
    <source>
        <dbReference type="PROSITE" id="PS51755"/>
    </source>
</evidence>